<dbReference type="InterPro" id="IPR000978">
    <property type="entry name" value="Adeno_fibre_knob"/>
</dbReference>
<dbReference type="Pfam" id="PF00608">
    <property type="entry name" value="Adeno_shaft"/>
    <property type="match status" value="3"/>
</dbReference>
<dbReference type="PRINTS" id="PR00307">
    <property type="entry name" value="ADENOVSFIBRE"/>
</dbReference>
<dbReference type="GO" id="GO:0098671">
    <property type="term" value="P:adhesion receptor-mediated virion attachment to host cell"/>
    <property type="evidence" value="ECO:0007669"/>
    <property type="project" value="UniProtKB-KW"/>
</dbReference>
<evidence type="ECO:0000256" key="6">
    <source>
        <dbReference type="ARBA" id="ARBA00022581"/>
    </source>
</evidence>
<dbReference type="Gene3D" id="2.60.90.10">
    <property type="entry name" value="Adenovirus pIV-related, attachment domain"/>
    <property type="match status" value="1"/>
</dbReference>
<evidence type="ECO:0000256" key="11">
    <source>
        <dbReference type="ARBA" id="ARBA00023296"/>
    </source>
</evidence>
<organism evidence="13">
    <name type="scientific">Human mastadenovirus B</name>
    <dbReference type="NCBI Taxonomy" id="108098"/>
    <lineage>
        <taxon>Viruses</taxon>
        <taxon>Varidnaviria</taxon>
        <taxon>Bamfordvirae</taxon>
        <taxon>Preplasmiviricota</taxon>
        <taxon>Polisuviricotina</taxon>
        <taxon>Pharingeaviricetes</taxon>
        <taxon>Rowavirales</taxon>
        <taxon>Adenoviridae</taxon>
        <taxon>Mastadenovirus</taxon>
        <taxon>Mastadenovirus blackbeardi</taxon>
    </lineage>
</organism>
<keyword evidence="5" id="KW-1048">Host nucleus</keyword>
<evidence type="ECO:0000256" key="3">
    <source>
        <dbReference type="ARBA" id="ARBA00006685"/>
    </source>
</evidence>
<dbReference type="GO" id="GO:0019028">
    <property type="term" value="C:viral capsid"/>
    <property type="evidence" value="ECO:0007669"/>
    <property type="project" value="UniProtKB-KW"/>
</dbReference>
<comment type="similarity">
    <text evidence="3">Belongs to the adenoviridae fiber family.</text>
</comment>
<accession>A0A0K0PX17</accession>
<evidence type="ECO:0000256" key="9">
    <source>
        <dbReference type="ARBA" id="ARBA00022921"/>
    </source>
</evidence>
<evidence type="ECO:0000259" key="12">
    <source>
        <dbReference type="Pfam" id="PF00541"/>
    </source>
</evidence>
<dbReference type="InterPro" id="IPR000939">
    <property type="entry name" value="Adenobir_fibre_prot_rpt/shaft"/>
</dbReference>
<evidence type="ECO:0000256" key="5">
    <source>
        <dbReference type="ARBA" id="ARBA00022562"/>
    </source>
</evidence>
<feature type="non-terminal residue" evidence="13">
    <location>
        <position position="398"/>
    </location>
</feature>
<evidence type="ECO:0000256" key="2">
    <source>
        <dbReference type="ARBA" id="ARBA00004328"/>
    </source>
</evidence>
<feature type="domain" description="Adenoviral fibre protein knob" evidence="12">
    <location>
        <begin position="204"/>
        <end position="396"/>
    </location>
</feature>
<evidence type="ECO:0000256" key="4">
    <source>
        <dbReference type="ARBA" id="ARBA00022561"/>
    </source>
</evidence>
<dbReference type="GO" id="GO:0007155">
    <property type="term" value="P:cell adhesion"/>
    <property type="evidence" value="ECO:0007669"/>
    <property type="project" value="InterPro"/>
</dbReference>
<sequence>MSKRARLSSSFNPVYPYEDEISSQHPFINPGFISPDGFAQGPDGVLTLKCVDPLTTTGGPLQLKVGNSLTVDTINGSLEENINATAPLTKTNHSIGLSLGSGLETKEDKLCLSLGSGLETKEDKLCLSLGSGLETKEDKLCLSLGSGLETKEDKLCLSLGSGLETKEDKLCLSLGSGLETKEDKLCTKLGNGLVFDSSNAITIENNTLWTGAKPSANCVIKDGEESPDCKLTLVLVKNGGLVNGYVTLMGNSEYANTLFKNKQATIDVNLAFDNTGQIITYLSSLKSNLNFKHNQNMATGTITSAKGFMPSTTAYPFMSHGTDSLNEDYIYGQCYYKSTSGTLYPLKVTITLNRRMSAAGMAYAVNFSWSLNAEEAPETTQVTLITSPFFFSYIREDD</sequence>
<protein>
    <submittedName>
        <fullName evidence="13">Fiber protein</fullName>
    </submittedName>
</protein>
<proteinExistence type="inferred from homology"/>
<dbReference type="GO" id="GO:0042025">
    <property type="term" value="C:host cell nucleus"/>
    <property type="evidence" value="ECO:0007669"/>
    <property type="project" value="UniProtKB-SubCell"/>
</dbReference>
<dbReference type="SUPFAM" id="SSF51225">
    <property type="entry name" value="Fibre shaft of virus attachment proteins"/>
    <property type="match status" value="2"/>
</dbReference>
<dbReference type="SUPFAM" id="SSF49835">
    <property type="entry name" value="Virus attachment protein globular domain"/>
    <property type="match status" value="1"/>
</dbReference>
<dbReference type="InterPro" id="IPR008982">
    <property type="entry name" value="Adenovirus_pIV-like_att"/>
</dbReference>
<evidence type="ECO:0000256" key="8">
    <source>
        <dbReference type="ARBA" id="ARBA00022844"/>
    </source>
</evidence>
<comment type="subcellular location">
    <subcellularLocation>
        <location evidence="1">Host nucleus</location>
    </subcellularLocation>
    <subcellularLocation>
        <location evidence="2">Virion</location>
    </subcellularLocation>
</comment>
<dbReference type="InterPro" id="IPR000931">
    <property type="entry name" value="Adeno_fibre"/>
</dbReference>
<evidence type="ECO:0000313" key="13">
    <source>
        <dbReference type="EMBL" id="AKQ98405.1"/>
    </source>
</evidence>
<keyword evidence="11" id="KW-1160">Virus entry into host cell</keyword>
<dbReference type="EMBL" id="KT069555">
    <property type="protein sequence ID" value="AKQ98405.1"/>
    <property type="molecule type" value="Genomic_DNA"/>
</dbReference>
<evidence type="ECO:0000256" key="7">
    <source>
        <dbReference type="ARBA" id="ARBA00022804"/>
    </source>
</evidence>
<reference evidence="13" key="1">
    <citation type="journal article" date="2015" name="J. Gen. Virol.">
        <title>Phylogenomic evidence for recombination of adenoviruses in wild gorillas.</title>
        <authorList>
            <person name="Hoppe E."/>
            <person name="Pauly M."/>
            <person name="Robbins M."/>
            <person name="Gray M."/>
            <person name="Kujirakwinja D."/>
            <person name="Nishuli R."/>
            <person name="Boji Mungu-Akonkwa D.D."/>
            <person name="Leendertz F.H."/>
            <person name="Ehlers B."/>
        </authorList>
    </citation>
    <scope>NUCLEOTIDE SEQUENCE</scope>
    <source>
        <strain evidence="13">DRC Kahuzi Gorilla beringei graueri 6757</strain>
    </source>
</reference>
<dbReference type="Gene3D" id="2.10.25.20">
    <property type="entry name" value="reovirus attachment protein sigma1, domain 1"/>
    <property type="match status" value="1"/>
</dbReference>
<dbReference type="Pfam" id="PF00541">
    <property type="entry name" value="Adeno_knob"/>
    <property type="match status" value="1"/>
</dbReference>
<keyword evidence="4" id="KW-0167">Capsid protein</keyword>
<dbReference type="InterPro" id="IPR009013">
    <property type="entry name" value="Attachment_protein_shaft_sf"/>
</dbReference>
<dbReference type="GO" id="GO:0046718">
    <property type="term" value="P:symbiont entry into host cell"/>
    <property type="evidence" value="ECO:0007669"/>
    <property type="project" value="UniProtKB-KW"/>
</dbReference>
<evidence type="ECO:0000256" key="1">
    <source>
        <dbReference type="ARBA" id="ARBA00004147"/>
    </source>
</evidence>
<dbReference type="Gene3D" id="6.20.10.20">
    <property type="match status" value="1"/>
</dbReference>
<name>A0A0K0PX17_9ADEN</name>
<keyword evidence="10" id="KW-1233">Viral attachment to host adhesion receptor</keyword>
<keyword evidence="6" id="KW-0945">Host-virus interaction</keyword>
<keyword evidence="9" id="KW-0426">Late protein</keyword>
<keyword evidence="8" id="KW-0946">Virion</keyword>
<keyword evidence="7" id="KW-1161">Viral attachment to host cell</keyword>
<evidence type="ECO:0000256" key="10">
    <source>
        <dbReference type="ARBA" id="ARBA00023165"/>
    </source>
</evidence>